<evidence type="ECO:0000313" key="2">
    <source>
        <dbReference type="EMBL" id="ACE03126.1"/>
    </source>
</evidence>
<dbReference type="KEGG" id="cpb:Cphamn1_0151"/>
<gene>
    <name evidence="2" type="ordered locus">Cphamn1_0151</name>
</gene>
<reference evidence="2" key="1">
    <citation type="submission" date="2008-06" db="EMBL/GenBank/DDBJ databases">
        <title>Complete sequence of Chlorobium phaeobacteroides BS1.</title>
        <authorList>
            <consortium name="US DOE Joint Genome Institute"/>
            <person name="Lucas S."/>
            <person name="Copeland A."/>
            <person name="Lapidus A."/>
            <person name="Glavina del Rio T."/>
            <person name="Dalin E."/>
            <person name="Tice H."/>
            <person name="Bruce D."/>
            <person name="Goodwin L."/>
            <person name="Pitluck S."/>
            <person name="Schmutz J."/>
            <person name="Larimer F."/>
            <person name="Land M."/>
            <person name="Hauser L."/>
            <person name="Kyrpides N."/>
            <person name="Ovchinnikova G."/>
            <person name="Li T."/>
            <person name="Liu Z."/>
            <person name="Zhao F."/>
            <person name="Overmann J."/>
            <person name="Bryant D.A."/>
            <person name="Richardson P."/>
        </authorList>
    </citation>
    <scope>NUCLEOTIDE SEQUENCE [LARGE SCALE GENOMIC DNA]</scope>
    <source>
        <strain evidence="2">BS1</strain>
    </source>
</reference>
<organism evidence="2">
    <name type="scientific">Chlorobium phaeobacteroides (strain BS1)</name>
    <dbReference type="NCBI Taxonomy" id="331678"/>
    <lineage>
        <taxon>Bacteria</taxon>
        <taxon>Pseudomonadati</taxon>
        <taxon>Chlorobiota</taxon>
        <taxon>Chlorobiia</taxon>
        <taxon>Chlorobiales</taxon>
        <taxon>Chlorobiaceae</taxon>
        <taxon>Chlorobium/Pelodictyon group</taxon>
        <taxon>Chlorobium</taxon>
    </lineage>
</organism>
<keyword evidence="1" id="KW-0812">Transmembrane</keyword>
<evidence type="ECO:0000256" key="1">
    <source>
        <dbReference type="SAM" id="Phobius"/>
    </source>
</evidence>
<name>B3EKE8_CHLPB</name>
<dbReference type="HOGENOM" id="CLU_2315198_0_0_10"/>
<dbReference type="AlphaFoldDB" id="B3EKE8"/>
<dbReference type="EMBL" id="CP001101">
    <property type="protein sequence ID" value="ACE03126.1"/>
    <property type="molecule type" value="Genomic_DNA"/>
</dbReference>
<protein>
    <submittedName>
        <fullName evidence="2">Uncharacterized protein</fullName>
    </submittedName>
</protein>
<keyword evidence="1" id="KW-1133">Transmembrane helix</keyword>
<sequence length="99" mass="11146">MEKIINNLSSPAWWVTAMFAGIAASLLAAYAKPLLDKLGNKVSRSLRIRNQAKKKAFDDHVSSLRGKVEKQKLEAIEVNHYRLRGIYFLLVSCQTQNDG</sequence>
<accession>B3EKE8</accession>
<keyword evidence="1" id="KW-0472">Membrane</keyword>
<feature type="transmembrane region" description="Helical" evidence="1">
    <location>
        <begin position="12"/>
        <end position="31"/>
    </location>
</feature>
<proteinExistence type="predicted"/>